<comment type="caution">
    <text evidence="1">The sequence shown here is derived from an EMBL/GenBank/DDBJ whole genome shotgun (WGS) entry which is preliminary data.</text>
</comment>
<gene>
    <name evidence="1" type="ORF">IEN85_22645</name>
</gene>
<dbReference type="EMBL" id="JACYFG010000060">
    <property type="protein sequence ID" value="MBD5782316.1"/>
    <property type="molecule type" value="Genomic_DNA"/>
</dbReference>
<protein>
    <submittedName>
        <fullName evidence="1">Uncharacterized protein</fullName>
    </submittedName>
</protein>
<sequence>MNTPLEDILVNAYAKEMEVYLKEHPEDFPEAIDLAVGDCERYSWRAAWMVGNCMEKNDARVRGSLDRLIAAMPDKPDGHWRELMKIVEKMSLNDEQEGRLFDMAMRQWLDTEKQASVRWKAFQFIASTVEKYPEIADEVKLSLSPELIDPLSPGVRRSVSRAANKILAMTPRR</sequence>
<accession>A0A927FEI0</accession>
<keyword evidence="2" id="KW-1185">Reference proteome</keyword>
<dbReference type="AlphaFoldDB" id="A0A927FEI0"/>
<organism evidence="1 2">
    <name type="scientific">Pelagicoccus enzymogenes</name>
    <dbReference type="NCBI Taxonomy" id="2773457"/>
    <lineage>
        <taxon>Bacteria</taxon>
        <taxon>Pseudomonadati</taxon>
        <taxon>Verrucomicrobiota</taxon>
        <taxon>Opitutia</taxon>
        <taxon>Puniceicoccales</taxon>
        <taxon>Pelagicoccaceae</taxon>
        <taxon>Pelagicoccus</taxon>
    </lineage>
</organism>
<reference evidence="1" key="1">
    <citation type="submission" date="2020-09" db="EMBL/GenBank/DDBJ databases">
        <title>Pelagicoccus enzymogenes sp. nov. with an EPS production, isolated from marine sediment.</title>
        <authorList>
            <person name="Feng X."/>
        </authorList>
    </citation>
    <scope>NUCLEOTIDE SEQUENCE</scope>
    <source>
        <strain evidence="1">NFK12</strain>
    </source>
</reference>
<evidence type="ECO:0000313" key="1">
    <source>
        <dbReference type="EMBL" id="MBD5782316.1"/>
    </source>
</evidence>
<name>A0A927FEI0_9BACT</name>
<dbReference type="RefSeq" id="WP_191619395.1">
    <property type="nucleotide sequence ID" value="NZ_JACYFG010000060.1"/>
</dbReference>
<evidence type="ECO:0000313" key="2">
    <source>
        <dbReference type="Proteomes" id="UP000622317"/>
    </source>
</evidence>
<dbReference type="Proteomes" id="UP000622317">
    <property type="component" value="Unassembled WGS sequence"/>
</dbReference>
<proteinExistence type="predicted"/>